<dbReference type="OrthoDB" id="7163659at2"/>
<evidence type="ECO:0000259" key="1">
    <source>
        <dbReference type="Pfam" id="PF13360"/>
    </source>
</evidence>
<dbReference type="InterPro" id="IPR002372">
    <property type="entry name" value="PQQ_rpt_dom"/>
</dbReference>
<dbReference type="SMART" id="SM00564">
    <property type="entry name" value="PQQ"/>
    <property type="match status" value="4"/>
</dbReference>
<organism evidence="2 3">
    <name type="scientific">Wolbachia pipientis</name>
    <dbReference type="NCBI Taxonomy" id="955"/>
    <lineage>
        <taxon>Bacteria</taxon>
        <taxon>Pseudomonadati</taxon>
        <taxon>Pseudomonadota</taxon>
        <taxon>Alphaproteobacteria</taxon>
        <taxon>Rickettsiales</taxon>
        <taxon>Anaplasmataceae</taxon>
        <taxon>Wolbachieae</taxon>
        <taxon>Wolbachia</taxon>
    </lineage>
</organism>
<name>A0A1E7QKE9_WOLPI</name>
<comment type="caution">
    <text evidence="2">The sequence shown here is derived from an EMBL/GenBank/DDBJ whole genome shotgun (WGS) entry which is preliminary data.</text>
</comment>
<keyword evidence="3" id="KW-1185">Reference proteome</keyword>
<dbReference type="AlphaFoldDB" id="A0A1E7QKE9"/>
<dbReference type="PANTHER" id="PTHR34512:SF30">
    <property type="entry name" value="OUTER MEMBRANE PROTEIN ASSEMBLY FACTOR BAMB"/>
    <property type="match status" value="1"/>
</dbReference>
<dbReference type="SUPFAM" id="SSF50998">
    <property type="entry name" value="Quinoprotein alcohol dehydrogenase-like"/>
    <property type="match status" value="1"/>
</dbReference>
<proteinExistence type="predicted"/>
<gene>
    <name evidence="2" type="ORF">BIY23_02180</name>
</gene>
<accession>A0A1E7QKE9</accession>
<sequence length="392" mass="43952">MNSDFKRFMQFIVVLIALLFTIHYDVDAVGNSPCNLLKGIDQKLFQGRAPLVIKYNEKSIMLDRTGILHYYNKKLSRLGEIDLSVNHKKISRTGLTSGSDSTAISYTAILDNVLYAIQDVENTGRVQWKKEFRAPIKGASNVFNSKLAVLTADNYMYMLDATNGELLWSYYNGSHDIRLTGLYTVMSSHSASPFLTSKDDIGIVIVPFLNGELKAFDERGKILWSYKLSVDHINTPFTDIASLTPGFTDNIVVANKSGIAVINITSGNLIWSQPLQVQSINIDYKQGWLNVVTEDDRILGIDKHNGEIKFETKLAIRNGKYTMLMPCSDVICVISNKGVVFVLDSYSGNVMKVINVTKGVYYKAFSSYDELKASFAFVTGRGDIYFCDVEYR</sequence>
<dbReference type="PANTHER" id="PTHR34512">
    <property type="entry name" value="CELL SURFACE PROTEIN"/>
    <property type="match status" value="1"/>
</dbReference>
<dbReference type="InterPro" id="IPR011047">
    <property type="entry name" value="Quinoprotein_ADH-like_sf"/>
</dbReference>
<dbReference type="Gene3D" id="2.130.10.10">
    <property type="entry name" value="YVTN repeat-like/Quinoprotein amine dehydrogenase"/>
    <property type="match status" value="1"/>
</dbReference>
<dbReference type="Proteomes" id="UP000175679">
    <property type="component" value="Unassembled WGS sequence"/>
</dbReference>
<evidence type="ECO:0000313" key="2">
    <source>
        <dbReference type="EMBL" id="OEY86816.1"/>
    </source>
</evidence>
<dbReference type="RefSeq" id="WP_070064985.1">
    <property type="nucleotide sequence ID" value="NZ_MJMG01000005.1"/>
</dbReference>
<dbReference type="InterPro" id="IPR018391">
    <property type="entry name" value="PQQ_b-propeller_rpt"/>
</dbReference>
<protein>
    <recommendedName>
        <fullName evidence="1">Pyrrolo-quinoline quinone repeat domain-containing protein</fullName>
    </recommendedName>
</protein>
<dbReference type="EMBL" id="MJMG01000005">
    <property type="protein sequence ID" value="OEY86816.1"/>
    <property type="molecule type" value="Genomic_DNA"/>
</dbReference>
<reference evidence="2 3" key="1">
    <citation type="submission" date="2016-09" db="EMBL/GenBank/DDBJ databases">
        <title>Genomic evidence for plant-parasitic nematodes as the earliest Wolbachia hosts.</title>
        <authorList>
            <person name="Brown A.M."/>
            <person name="Wasala S.K."/>
            <person name="Howe D.K."/>
            <person name="Peetz A.B."/>
            <person name="Zasada I.A."/>
            <person name="Denver D.R."/>
        </authorList>
    </citation>
    <scope>NUCLEOTIDE SEQUENCE [LARGE SCALE GENOMIC DNA]</scope>
    <source>
        <strain evidence="3">wPpe</strain>
    </source>
</reference>
<dbReference type="Pfam" id="PF13360">
    <property type="entry name" value="PQQ_2"/>
    <property type="match status" value="1"/>
</dbReference>
<feature type="domain" description="Pyrrolo-quinoline quinone repeat" evidence="1">
    <location>
        <begin position="210"/>
        <end position="387"/>
    </location>
</feature>
<evidence type="ECO:0000313" key="3">
    <source>
        <dbReference type="Proteomes" id="UP000175679"/>
    </source>
</evidence>
<dbReference type="InterPro" id="IPR015943">
    <property type="entry name" value="WD40/YVTN_repeat-like_dom_sf"/>
</dbReference>